<feature type="compositionally biased region" description="Basic and acidic residues" evidence="1">
    <location>
        <begin position="240"/>
        <end position="249"/>
    </location>
</feature>
<protein>
    <submittedName>
        <fullName evidence="2">Uncharacterized protein</fullName>
    </submittedName>
</protein>
<dbReference type="RefSeq" id="XP_033384040.1">
    <property type="nucleotide sequence ID" value="XM_033531938.1"/>
</dbReference>
<keyword evidence="3" id="KW-1185">Reference proteome</keyword>
<dbReference type="AlphaFoldDB" id="A0A6A5XSG4"/>
<proteinExistence type="predicted"/>
<dbReference type="EMBL" id="ML978069">
    <property type="protein sequence ID" value="KAF2015701.1"/>
    <property type="molecule type" value="Genomic_DNA"/>
</dbReference>
<evidence type="ECO:0000313" key="2">
    <source>
        <dbReference type="EMBL" id="KAF2015701.1"/>
    </source>
</evidence>
<name>A0A6A5XSG4_9PLEO</name>
<dbReference type="GeneID" id="54289335"/>
<feature type="compositionally biased region" description="Low complexity" evidence="1">
    <location>
        <begin position="472"/>
        <end position="488"/>
    </location>
</feature>
<feature type="compositionally biased region" description="Polar residues" evidence="1">
    <location>
        <begin position="461"/>
        <end position="471"/>
    </location>
</feature>
<reference evidence="2" key="1">
    <citation type="journal article" date="2020" name="Stud. Mycol.">
        <title>101 Dothideomycetes genomes: a test case for predicting lifestyles and emergence of pathogens.</title>
        <authorList>
            <person name="Haridas S."/>
            <person name="Albert R."/>
            <person name="Binder M."/>
            <person name="Bloem J."/>
            <person name="Labutti K."/>
            <person name="Salamov A."/>
            <person name="Andreopoulos B."/>
            <person name="Baker S."/>
            <person name="Barry K."/>
            <person name="Bills G."/>
            <person name="Bluhm B."/>
            <person name="Cannon C."/>
            <person name="Castanera R."/>
            <person name="Culley D."/>
            <person name="Daum C."/>
            <person name="Ezra D."/>
            <person name="Gonzalez J."/>
            <person name="Henrissat B."/>
            <person name="Kuo A."/>
            <person name="Liang C."/>
            <person name="Lipzen A."/>
            <person name="Lutzoni F."/>
            <person name="Magnuson J."/>
            <person name="Mondo S."/>
            <person name="Nolan M."/>
            <person name="Ohm R."/>
            <person name="Pangilinan J."/>
            <person name="Park H.-J."/>
            <person name="Ramirez L."/>
            <person name="Alfaro M."/>
            <person name="Sun H."/>
            <person name="Tritt A."/>
            <person name="Yoshinaga Y."/>
            <person name="Zwiers L.-H."/>
            <person name="Turgeon B."/>
            <person name="Goodwin S."/>
            <person name="Spatafora J."/>
            <person name="Crous P."/>
            <person name="Grigoriev I."/>
        </authorList>
    </citation>
    <scope>NUCLEOTIDE SEQUENCE</scope>
    <source>
        <strain evidence="2">CBS 175.79</strain>
    </source>
</reference>
<sequence length="574" mass="63718">MKVYEENTDRSAEVHLFAAGTIKHLPEYGEYVDPFDGAIGCYVPVKIGDQIKVGGRFDGTTKAMHHDVLVDGIYRKSQEYAGKSFIVQKNKKLDTPKYLYKIEDGILDTDLVVRKLPPGFEPRKHEPPCLGTIEVRICVLRRPGEEHTLYDVTTYEDIMNEGFTGKAPAGSLECSPDCRMGFEMNVTPLDNATANRLRKKMTVKRPGLETWAVFRFHYRSQVSIRESGFDLTLHADMRKSERPEPRKLLIESVPVPDISKPGGSEVDVNSTRQSSPAPSIASHRTPALPPSNASAKDTTHSLSSPISPNSHSTYDIEELNRKFGLRTLPLSKPTSTHKMDVPQDKVSDLGEHHQNDMTKPTKQTLDEESITGHVLTKKPSEMSLTGFTDPDPNHTDDSTADDMLPSTLTAPTVSMLTTPEAKRLSTPTIAGPPKRTQTLSPPGSPDPKRPRQSHELPPPTYLSSVLASTTRSGSPSLSPAPSRSSVAAQQLAEARERLMASRAKRARAEDKRKQVDETLAPYLKRMEEEIEAVNKLAKEEEAAAEECELQLQESMELLQKFQSEEEEEVDADDE</sequence>
<organism evidence="2 3">
    <name type="scientific">Aaosphaeria arxii CBS 175.79</name>
    <dbReference type="NCBI Taxonomy" id="1450172"/>
    <lineage>
        <taxon>Eukaryota</taxon>
        <taxon>Fungi</taxon>
        <taxon>Dikarya</taxon>
        <taxon>Ascomycota</taxon>
        <taxon>Pezizomycotina</taxon>
        <taxon>Dothideomycetes</taxon>
        <taxon>Pleosporomycetidae</taxon>
        <taxon>Pleosporales</taxon>
        <taxon>Pleosporales incertae sedis</taxon>
        <taxon>Aaosphaeria</taxon>
    </lineage>
</organism>
<feature type="region of interest" description="Disordered" evidence="1">
    <location>
        <begin position="327"/>
        <end position="361"/>
    </location>
</feature>
<feature type="compositionally biased region" description="Basic and acidic residues" evidence="1">
    <location>
        <begin position="337"/>
        <end position="356"/>
    </location>
</feature>
<dbReference type="Proteomes" id="UP000799778">
    <property type="component" value="Unassembled WGS sequence"/>
</dbReference>
<feature type="compositionally biased region" description="Basic and acidic residues" evidence="1">
    <location>
        <begin position="506"/>
        <end position="516"/>
    </location>
</feature>
<feature type="compositionally biased region" description="Low complexity" evidence="1">
    <location>
        <begin position="300"/>
        <end position="312"/>
    </location>
</feature>
<accession>A0A6A5XSG4</accession>
<feature type="compositionally biased region" description="Polar residues" evidence="1">
    <location>
        <begin position="406"/>
        <end position="417"/>
    </location>
</feature>
<dbReference type="OrthoDB" id="5309154at2759"/>
<feature type="region of interest" description="Disordered" evidence="1">
    <location>
        <begin position="377"/>
        <end position="518"/>
    </location>
</feature>
<gene>
    <name evidence="2" type="ORF">BU24DRAFT_461935</name>
</gene>
<evidence type="ECO:0000256" key="1">
    <source>
        <dbReference type="SAM" id="MobiDB-lite"/>
    </source>
</evidence>
<feature type="compositionally biased region" description="Polar residues" evidence="1">
    <location>
        <begin position="267"/>
        <end position="277"/>
    </location>
</feature>
<feature type="region of interest" description="Disordered" evidence="1">
    <location>
        <begin position="240"/>
        <end position="313"/>
    </location>
</feature>
<evidence type="ECO:0000313" key="3">
    <source>
        <dbReference type="Proteomes" id="UP000799778"/>
    </source>
</evidence>